<dbReference type="EMBL" id="UINC01019743">
    <property type="protein sequence ID" value="SVA83567.1"/>
    <property type="molecule type" value="Genomic_DNA"/>
</dbReference>
<evidence type="ECO:0000313" key="1">
    <source>
        <dbReference type="EMBL" id="SVA83567.1"/>
    </source>
</evidence>
<protein>
    <submittedName>
        <fullName evidence="1">Uncharacterized protein</fullName>
    </submittedName>
</protein>
<dbReference type="AlphaFoldDB" id="A0A381Z485"/>
<accession>A0A381Z485</accession>
<sequence length="75" mass="8900">MSNPYELRFRLLEMAQSYLQDEYCRKENVALDAWNFAQDQGNASTGLRKELQPESYSIEDIKKKATELYEFVEKQ</sequence>
<name>A0A381Z485_9ZZZZ</name>
<proteinExistence type="predicted"/>
<organism evidence="1">
    <name type="scientific">marine metagenome</name>
    <dbReference type="NCBI Taxonomy" id="408172"/>
    <lineage>
        <taxon>unclassified sequences</taxon>
        <taxon>metagenomes</taxon>
        <taxon>ecological metagenomes</taxon>
    </lineage>
</organism>
<gene>
    <name evidence="1" type="ORF">METZ01_LOCUS136421</name>
</gene>
<reference evidence="1" key="1">
    <citation type="submission" date="2018-05" db="EMBL/GenBank/DDBJ databases">
        <authorList>
            <person name="Lanie J.A."/>
            <person name="Ng W.-L."/>
            <person name="Kazmierczak K.M."/>
            <person name="Andrzejewski T.M."/>
            <person name="Davidsen T.M."/>
            <person name="Wayne K.J."/>
            <person name="Tettelin H."/>
            <person name="Glass J.I."/>
            <person name="Rusch D."/>
            <person name="Podicherti R."/>
            <person name="Tsui H.-C.T."/>
            <person name="Winkler M.E."/>
        </authorList>
    </citation>
    <scope>NUCLEOTIDE SEQUENCE</scope>
</reference>